<dbReference type="InterPro" id="IPR014729">
    <property type="entry name" value="Rossmann-like_a/b/a_fold"/>
</dbReference>
<proteinExistence type="predicted"/>
<evidence type="ECO:0000313" key="2">
    <source>
        <dbReference type="Proteomes" id="UP000321234"/>
    </source>
</evidence>
<gene>
    <name evidence="1" type="ORF">FMM08_04895</name>
</gene>
<dbReference type="InterPro" id="IPR007357">
    <property type="entry name" value="PhrB-like"/>
</dbReference>
<dbReference type="InterPro" id="IPR052551">
    <property type="entry name" value="UV-DNA_repair_photolyase"/>
</dbReference>
<comment type="caution">
    <text evidence="1">The sequence shown here is derived from an EMBL/GenBank/DDBJ whole genome shotgun (WGS) entry which is preliminary data.</text>
</comment>
<dbReference type="Gene3D" id="3.40.50.620">
    <property type="entry name" value="HUPs"/>
    <property type="match status" value="1"/>
</dbReference>
<organism evidence="1 2">
    <name type="scientific">Quadrisphaera setariae</name>
    <dbReference type="NCBI Taxonomy" id="2593304"/>
    <lineage>
        <taxon>Bacteria</taxon>
        <taxon>Bacillati</taxon>
        <taxon>Actinomycetota</taxon>
        <taxon>Actinomycetes</taxon>
        <taxon>Kineosporiales</taxon>
        <taxon>Kineosporiaceae</taxon>
        <taxon>Quadrisphaera</taxon>
    </lineage>
</organism>
<dbReference type="PANTHER" id="PTHR38657">
    <property type="entry name" value="SLR1343 PROTEIN"/>
    <property type="match status" value="1"/>
</dbReference>
<dbReference type="InterPro" id="IPR036134">
    <property type="entry name" value="Crypto/Photolyase_FAD-like_sf"/>
</dbReference>
<dbReference type="OrthoDB" id="5288100at2"/>
<accession>A0A5C8ZL91</accession>
<keyword evidence="1" id="KW-0456">Lyase</keyword>
<dbReference type="PANTHER" id="PTHR38657:SF1">
    <property type="entry name" value="SLR1343 PROTEIN"/>
    <property type="match status" value="1"/>
</dbReference>
<dbReference type="Pfam" id="PF04244">
    <property type="entry name" value="DPRP"/>
    <property type="match status" value="1"/>
</dbReference>
<dbReference type="RefSeq" id="WP_147925199.1">
    <property type="nucleotide sequence ID" value="NZ_VKAC01000002.1"/>
</dbReference>
<dbReference type="Proteomes" id="UP000321234">
    <property type="component" value="Unassembled WGS sequence"/>
</dbReference>
<evidence type="ECO:0000313" key="1">
    <source>
        <dbReference type="EMBL" id="TXR57560.1"/>
    </source>
</evidence>
<reference evidence="1 2" key="1">
    <citation type="submission" date="2019-07" db="EMBL/GenBank/DDBJ databases">
        <title>Quadrisphaera sp. strain DD2A genome sequencing and assembly.</title>
        <authorList>
            <person name="Kim I."/>
        </authorList>
    </citation>
    <scope>NUCLEOTIDE SEQUENCE [LARGE SCALE GENOMIC DNA]</scope>
    <source>
        <strain evidence="1 2">DD2A</strain>
    </source>
</reference>
<dbReference type="Gene3D" id="1.25.40.80">
    <property type="match status" value="1"/>
</dbReference>
<name>A0A5C8ZL91_9ACTN</name>
<dbReference type="Gene3D" id="1.10.10.1710">
    <property type="entry name" value="Deoxyribodipyrimidine photolyase-related"/>
    <property type="match status" value="1"/>
</dbReference>
<sequence length="532" mass="60320">MSEDRAPQTVRWLFADQLGPHFLDDPHQRAVLVESTRVFARRTVHRRKAHLVLSAMRHRAAELGEQAVHVRAATYRQGLAQAAEQLTDEERAAGLSVSDPTSYAARRFVRSLSGRHDDDVERAGSSDLLPLRVLPARGWAVTQGEFAHWAGRRGEPGQKRLLMEDFYREVRRYHHLLLEGDGEPLGGQWNYDHDNREPAPRTGTLREVAGVPEPWWPREDDVDAQVREDLDRMARDEGVRFVGEDGPRRFAVTQREALHVLRDFLEHRLEAFGTYEDAMLADDRWMAHSFLSVPLNLGLVHPVEVVQRAEAHHREHGTRLASTEGFVRQVVGWREYVWHLYWHLGEDYGQRNELGATEPLPEWFADLDARGEVRAACLSDVLGTVREEGWAHHIPRLMVLGGYALARGWSPQEMTDWFQTRFVDGYAWVMAANVVGMSQHADGGVMATKPYWSGGAYIDKMSDYCGRCPYDPKKRLGEDACPFTGGYWAFTARHEGVLAKNPRTSRAVSGLHRLKDADAVVAQEADRGSHAP</sequence>
<dbReference type="GO" id="GO:0016829">
    <property type="term" value="F:lyase activity"/>
    <property type="evidence" value="ECO:0007669"/>
    <property type="project" value="UniProtKB-KW"/>
</dbReference>
<dbReference type="SUPFAM" id="SSF48173">
    <property type="entry name" value="Cryptochrome/photolyase FAD-binding domain"/>
    <property type="match status" value="1"/>
</dbReference>
<dbReference type="Gene3D" id="1.10.579.10">
    <property type="entry name" value="DNA Cyclobutane Dipyrimidine Photolyase, subunit A, domain 3"/>
    <property type="match status" value="1"/>
</dbReference>
<protein>
    <submittedName>
        <fullName evidence="1">Cryptochrome/photolyase family protein</fullName>
    </submittedName>
</protein>
<dbReference type="EMBL" id="VKAC01000002">
    <property type="protein sequence ID" value="TXR57560.1"/>
    <property type="molecule type" value="Genomic_DNA"/>
</dbReference>
<keyword evidence="2" id="KW-1185">Reference proteome</keyword>
<dbReference type="AlphaFoldDB" id="A0A5C8ZL91"/>